<feature type="compositionally biased region" description="Polar residues" evidence="1">
    <location>
        <begin position="1"/>
        <end position="11"/>
    </location>
</feature>
<feature type="region of interest" description="Disordered" evidence="1">
    <location>
        <begin position="1"/>
        <end position="36"/>
    </location>
</feature>
<proteinExistence type="predicted"/>
<dbReference type="EMBL" id="JAPEVB010000001">
    <property type="protein sequence ID" value="KAJ4397565.1"/>
    <property type="molecule type" value="Genomic_DNA"/>
</dbReference>
<feature type="region of interest" description="Disordered" evidence="1">
    <location>
        <begin position="62"/>
        <end position="109"/>
    </location>
</feature>
<comment type="caution">
    <text evidence="2">The sequence shown here is derived from an EMBL/GenBank/DDBJ whole genome shotgun (WGS) entry which is preliminary data.</text>
</comment>
<dbReference type="Proteomes" id="UP001140453">
    <property type="component" value="Unassembled WGS sequence"/>
</dbReference>
<feature type="compositionally biased region" description="Basic and acidic residues" evidence="1">
    <location>
        <begin position="62"/>
        <end position="73"/>
    </location>
</feature>
<evidence type="ECO:0000313" key="3">
    <source>
        <dbReference type="Proteomes" id="UP001140453"/>
    </source>
</evidence>
<evidence type="ECO:0000313" key="2">
    <source>
        <dbReference type="EMBL" id="KAJ4397565.1"/>
    </source>
</evidence>
<keyword evidence="3" id="KW-1185">Reference proteome</keyword>
<accession>A0A9W9D2Y5</accession>
<protein>
    <submittedName>
        <fullName evidence="2">Uncharacterized protein</fullName>
    </submittedName>
</protein>
<evidence type="ECO:0000256" key="1">
    <source>
        <dbReference type="SAM" id="MobiDB-lite"/>
    </source>
</evidence>
<reference evidence="2" key="1">
    <citation type="submission" date="2022-10" db="EMBL/GenBank/DDBJ databases">
        <title>Tapping the CABI collections for fungal endophytes: first genome assemblies for Collariella, Neodidymelliopsis, Ascochyta clinopodiicola, Didymella pomorum, Didymosphaeria variabile, Neocosmospora piperis and Neocucurbitaria cava.</title>
        <authorList>
            <person name="Hill R."/>
        </authorList>
    </citation>
    <scope>NUCLEOTIDE SEQUENCE</scope>
    <source>
        <strain evidence="2">IMI 355082</strain>
    </source>
</reference>
<organism evidence="2 3">
    <name type="scientific">Gnomoniopsis smithogilvyi</name>
    <dbReference type="NCBI Taxonomy" id="1191159"/>
    <lineage>
        <taxon>Eukaryota</taxon>
        <taxon>Fungi</taxon>
        <taxon>Dikarya</taxon>
        <taxon>Ascomycota</taxon>
        <taxon>Pezizomycotina</taxon>
        <taxon>Sordariomycetes</taxon>
        <taxon>Sordariomycetidae</taxon>
        <taxon>Diaporthales</taxon>
        <taxon>Gnomoniaceae</taxon>
        <taxon>Gnomoniopsis</taxon>
    </lineage>
</organism>
<name>A0A9W9D2Y5_9PEZI</name>
<sequence>MAPSTSNTSAFATRKDVPLHSATQVPERPSSNRHHEASAVLIVPIIDERHHGADLLMIPISDDNKNFSRRPQEKSSPSTSTPSSRTETPAAPTPPPKPQLPKGCDDWDSYLSQKKSTATLPLYKDEADWIKPTARIQSPELNFKHSFEQMGWRDCLNQAQRQKANAVTLTLRHRPSGETLAPTVYDGKSPSNVSAGAVSPDNTRRLSNASTLTTNTAAAAPFYLPSTAYKRLSNASTLTAKTAPCVLGGSTTRNAKRLSVSSTLTANTIATVPCYLSSSYKRLSNASTLTTSTFSSIASNGKPRSIRRINRARHLRTYYSDGSLLRGRRLSVGISSMQGIAERREPESWPARKRLSAASMPLVSLRGEFGAPPPYPPPEKPLPKLPVVEVRELHTGERTRWRELLLRSFPRMESSRRRAGSVTVR</sequence>
<dbReference type="AlphaFoldDB" id="A0A9W9D2Y5"/>
<feature type="region of interest" description="Disordered" evidence="1">
    <location>
        <begin position="181"/>
        <end position="205"/>
    </location>
</feature>
<dbReference type="OrthoDB" id="5229664at2759"/>
<gene>
    <name evidence="2" type="ORF">N0V93_001796</name>
</gene>
<feature type="compositionally biased region" description="Low complexity" evidence="1">
    <location>
        <begin position="74"/>
        <end position="90"/>
    </location>
</feature>